<sequence>RRQLLLGPERACSVAVACSPVMARVAGVLVRPISADAQRRPLDAAVERLGLEVEPLLPTVGRVAHLVHASLAAEPHDLGAAPLVPVGAVDPDEPAQSRTGRSVEVRRRAIPHVIGALLLE</sequence>
<accession>A0A061QRU8</accession>
<name>A0A061QRU8_9CHLO</name>
<reference evidence="2" key="1">
    <citation type="submission" date="2014-05" db="EMBL/GenBank/DDBJ databases">
        <title>The transcriptome of the halophilic microalga Tetraselmis sp. GSL018 isolated from the Great Salt Lake, Utah.</title>
        <authorList>
            <person name="Jinkerson R.E."/>
            <person name="D'Adamo S."/>
            <person name="Posewitz M.C."/>
        </authorList>
    </citation>
    <scope>NUCLEOTIDE SEQUENCE</scope>
    <source>
        <strain evidence="2">GSL018</strain>
    </source>
</reference>
<protein>
    <submittedName>
        <fullName evidence="2">Uncharacterized protein</fullName>
    </submittedName>
</protein>
<evidence type="ECO:0000313" key="2">
    <source>
        <dbReference type="EMBL" id="JAC63402.1"/>
    </source>
</evidence>
<dbReference type="AlphaFoldDB" id="A0A061QRU8"/>
<feature type="non-terminal residue" evidence="2">
    <location>
        <position position="120"/>
    </location>
</feature>
<feature type="region of interest" description="Disordered" evidence="1">
    <location>
        <begin position="83"/>
        <end position="102"/>
    </location>
</feature>
<dbReference type="EMBL" id="GBEZ01023490">
    <property type="protein sequence ID" value="JAC63402.1"/>
    <property type="molecule type" value="Transcribed_RNA"/>
</dbReference>
<evidence type="ECO:0000256" key="1">
    <source>
        <dbReference type="SAM" id="MobiDB-lite"/>
    </source>
</evidence>
<organism evidence="2">
    <name type="scientific">Tetraselmis sp. GSL018</name>
    <dbReference type="NCBI Taxonomy" id="582737"/>
    <lineage>
        <taxon>Eukaryota</taxon>
        <taxon>Viridiplantae</taxon>
        <taxon>Chlorophyta</taxon>
        <taxon>core chlorophytes</taxon>
        <taxon>Chlorodendrophyceae</taxon>
        <taxon>Chlorodendrales</taxon>
        <taxon>Chlorodendraceae</taxon>
        <taxon>Tetraselmis</taxon>
    </lineage>
</organism>
<proteinExistence type="predicted"/>
<gene>
    <name evidence="2" type="ORF">TSPGSL018_20775</name>
</gene>
<feature type="non-terminal residue" evidence="2">
    <location>
        <position position="1"/>
    </location>
</feature>